<protein>
    <submittedName>
        <fullName evidence="1">Uncharacterized protein</fullName>
    </submittedName>
</protein>
<reference evidence="1 2" key="1">
    <citation type="submission" date="2019-11" db="EMBL/GenBank/DDBJ databases">
        <title>Whole genome sequence of Oryza granulata.</title>
        <authorList>
            <person name="Li W."/>
        </authorList>
    </citation>
    <scope>NUCLEOTIDE SEQUENCE [LARGE SCALE GENOMIC DNA]</scope>
    <source>
        <strain evidence="2">cv. Menghai</strain>
        <tissue evidence="1">Leaf</tissue>
    </source>
</reference>
<evidence type="ECO:0000313" key="1">
    <source>
        <dbReference type="EMBL" id="KAF0894877.1"/>
    </source>
</evidence>
<accession>A0A6G1C4I5</accession>
<organism evidence="1 2">
    <name type="scientific">Oryza meyeriana var. granulata</name>
    <dbReference type="NCBI Taxonomy" id="110450"/>
    <lineage>
        <taxon>Eukaryota</taxon>
        <taxon>Viridiplantae</taxon>
        <taxon>Streptophyta</taxon>
        <taxon>Embryophyta</taxon>
        <taxon>Tracheophyta</taxon>
        <taxon>Spermatophyta</taxon>
        <taxon>Magnoliopsida</taxon>
        <taxon>Liliopsida</taxon>
        <taxon>Poales</taxon>
        <taxon>Poaceae</taxon>
        <taxon>BOP clade</taxon>
        <taxon>Oryzoideae</taxon>
        <taxon>Oryzeae</taxon>
        <taxon>Oryzinae</taxon>
        <taxon>Oryza</taxon>
        <taxon>Oryza meyeriana</taxon>
    </lineage>
</organism>
<name>A0A6G1C4I5_9ORYZ</name>
<evidence type="ECO:0000313" key="2">
    <source>
        <dbReference type="Proteomes" id="UP000479710"/>
    </source>
</evidence>
<keyword evidence="2" id="KW-1185">Reference proteome</keyword>
<dbReference type="EMBL" id="SPHZ02000010">
    <property type="protein sequence ID" value="KAF0894877.1"/>
    <property type="molecule type" value="Genomic_DNA"/>
</dbReference>
<comment type="caution">
    <text evidence="1">The sequence shown here is derived from an EMBL/GenBank/DDBJ whole genome shotgun (WGS) entry which is preliminary data.</text>
</comment>
<dbReference type="Proteomes" id="UP000479710">
    <property type="component" value="Unassembled WGS sequence"/>
</dbReference>
<gene>
    <name evidence="1" type="ORF">E2562_004885</name>
</gene>
<proteinExistence type="predicted"/>
<dbReference type="AlphaFoldDB" id="A0A6G1C4I5"/>
<sequence>MLHMGSLDGDISALSDFRLAADRGHCSLEFSATVARHHVVLSLPSLRAAAWFGAAAWPCSH</sequence>